<dbReference type="NCBIfam" id="TIGR03382">
    <property type="entry name" value="GC_trans_RRR"/>
    <property type="match status" value="1"/>
</dbReference>
<reference evidence="2 3" key="1">
    <citation type="submission" date="2020-04" db="EMBL/GenBank/DDBJ databases">
        <title>Draft genome of Pyxidicoccus fallax type strain.</title>
        <authorList>
            <person name="Whitworth D.E."/>
        </authorList>
    </citation>
    <scope>NUCLEOTIDE SEQUENCE [LARGE SCALE GENOMIC DNA]</scope>
    <source>
        <strain evidence="2 3">DSM 14698</strain>
    </source>
</reference>
<proteinExistence type="predicted"/>
<evidence type="ECO:0008006" key="4">
    <source>
        <dbReference type="Google" id="ProtNLM"/>
    </source>
</evidence>
<accession>A0A848LSF0</accession>
<evidence type="ECO:0000313" key="2">
    <source>
        <dbReference type="EMBL" id="NMO20589.1"/>
    </source>
</evidence>
<feature type="compositionally biased region" description="Pro residues" evidence="1">
    <location>
        <begin position="181"/>
        <end position="192"/>
    </location>
</feature>
<organism evidence="2 3">
    <name type="scientific">Pyxidicoccus fallax</name>
    <dbReference type="NCBI Taxonomy" id="394095"/>
    <lineage>
        <taxon>Bacteria</taxon>
        <taxon>Pseudomonadati</taxon>
        <taxon>Myxococcota</taxon>
        <taxon>Myxococcia</taxon>
        <taxon>Myxococcales</taxon>
        <taxon>Cystobacterineae</taxon>
        <taxon>Myxococcaceae</taxon>
        <taxon>Pyxidicoccus</taxon>
    </lineage>
</organism>
<feature type="region of interest" description="Disordered" evidence="1">
    <location>
        <begin position="133"/>
        <end position="209"/>
    </location>
</feature>
<sequence>MIVPPTLVFVRARVMQLLGALVLLVLALVAVPTAFAGDRLPPETRILTGPASVTSSTTADFTFESTATRAEFFCWLESNGTVGAEFDCGTPWHLEGLAPGDHVLWVYSVDLDLELADQTPEFWEWTVVAGEPVDAGVPGSDAGTDGGPSGDEDAGTVDSGTPGGEDAGTPGGEPDAGAEQPGPPPTEDPAPPSVLDYLGGGVGCTGAPAPGALTGLVLLVLALHRRRRR</sequence>
<dbReference type="InterPro" id="IPR024038">
    <property type="entry name" value="MYXO-CTERM"/>
</dbReference>
<gene>
    <name evidence="2" type="ORF">HG543_37865</name>
</gene>
<dbReference type="NCBIfam" id="TIGR03901">
    <property type="entry name" value="MYXO-CTERM"/>
    <property type="match status" value="1"/>
</dbReference>
<evidence type="ECO:0000313" key="3">
    <source>
        <dbReference type="Proteomes" id="UP000518300"/>
    </source>
</evidence>
<dbReference type="EMBL" id="JABBJJ010000254">
    <property type="protein sequence ID" value="NMO20589.1"/>
    <property type="molecule type" value="Genomic_DNA"/>
</dbReference>
<comment type="caution">
    <text evidence="2">The sequence shown here is derived from an EMBL/GenBank/DDBJ whole genome shotgun (WGS) entry which is preliminary data.</text>
</comment>
<dbReference type="Proteomes" id="UP000518300">
    <property type="component" value="Unassembled WGS sequence"/>
</dbReference>
<evidence type="ECO:0000256" key="1">
    <source>
        <dbReference type="SAM" id="MobiDB-lite"/>
    </source>
</evidence>
<dbReference type="InterPro" id="IPR017756">
    <property type="entry name" value="TM_Gly-Cys-Arg_CS"/>
</dbReference>
<feature type="compositionally biased region" description="Gly residues" evidence="1">
    <location>
        <begin position="161"/>
        <end position="171"/>
    </location>
</feature>
<protein>
    <recommendedName>
        <fullName evidence="4">MYXO-CTERM domain-containing protein</fullName>
    </recommendedName>
</protein>
<name>A0A848LSF0_9BACT</name>
<dbReference type="AlphaFoldDB" id="A0A848LSF0"/>
<dbReference type="RefSeq" id="WP_169349801.1">
    <property type="nucleotide sequence ID" value="NZ_JABBJJ010000254.1"/>
</dbReference>
<keyword evidence="3" id="KW-1185">Reference proteome</keyword>